<dbReference type="AlphaFoldDB" id="A0A4V2NZB4"/>
<accession>A0A4V2NZB4</accession>
<proteinExistence type="predicted"/>
<reference evidence="1 2" key="1">
    <citation type="submission" date="2019-03" db="EMBL/GenBank/DDBJ databases">
        <authorList>
            <person name="Kim M.K.M."/>
        </authorList>
    </citation>
    <scope>NUCLEOTIDE SEQUENCE [LARGE SCALE GENOMIC DNA]</scope>
    <source>
        <strain evidence="1 2">18JY15-6</strain>
    </source>
</reference>
<evidence type="ECO:0000313" key="1">
    <source>
        <dbReference type="EMBL" id="TCJ28342.1"/>
    </source>
</evidence>
<dbReference type="RefSeq" id="WP_131583070.1">
    <property type="nucleotide sequence ID" value="NZ_SJZJ01000011.1"/>
</dbReference>
<comment type="caution">
    <text evidence="1">The sequence shown here is derived from an EMBL/GenBank/DDBJ whole genome shotgun (WGS) entry which is preliminary data.</text>
</comment>
<sequence length="123" mass="13411">MKFTEREMTVGIDRVAEGLFLATLPPWRKSKQAAWDLLPKFEKYQRKAAVGEAVIPALIALPERPTVGATPDFSKEEYAAAAGSKAAARLTKLVVEAMPIRQDPDALLGTDDFVVPDTLEGLD</sequence>
<dbReference type="EMBL" id="SJZJ01000011">
    <property type="protein sequence ID" value="TCJ28342.1"/>
    <property type="molecule type" value="Genomic_DNA"/>
</dbReference>
<protein>
    <submittedName>
        <fullName evidence="1">Uncharacterized protein</fullName>
    </submittedName>
</protein>
<evidence type="ECO:0000313" key="2">
    <source>
        <dbReference type="Proteomes" id="UP000295453"/>
    </source>
</evidence>
<organism evidence="1 2">
    <name type="scientific">Nocardioides jejuensis</name>
    <dbReference type="NCBI Taxonomy" id="2502782"/>
    <lineage>
        <taxon>Bacteria</taxon>
        <taxon>Bacillati</taxon>
        <taxon>Actinomycetota</taxon>
        <taxon>Actinomycetes</taxon>
        <taxon>Propionibacteriales</taxon>
        <taxon>Nocardioidaceae</taxon>
        <taxon>Nocardioides</taxon>
    </lineage>
</organism>
<dbReference type="OrthoDB" id="3785108at2"/>
<name>A0A4V2NZB4_9ACTN</name>
<keyword evidence="2" id="KW-1185">Reference proteome</keyword>
<dbReference type="Proteomes" id="UP000295453">
    <property type="component" value="Unassembled WGS sequence"/>
</dbReference>
<gene>
    <name evidence="1" type="ORF">EPD65_08380</name>
</gene>